<accession>A0A9W8TBK1</accession>
<dbReference type="InterPro" id="IPR029058">
    <property type="entry name" value="AB_hydrolase_fold"/>
</dbReference>
<dbReference type="PANTHER" id="PTHR45527">
    <property type="entry name" value="NONRIBOSOMAL PEPTIDE SYNTHETASE"/>
    <property type="match status" value="1"/>
</dbReference>
<dbReference type="PROSITE" id="PS50075">
    <property type="entry name" value="CARRIER"/>
    <property type="match status" value="2"/>
</dbReference>
<dbReference type="InterPro" id="IPR045851">
    <property type="entry name" value="AMP-bd_C_sf"/>
</dbReference>
<dbReference type="Gene3D" id="3.30.559.30">
    <property type="entry name" value="Nonribosomal peptide synthetase, condensation domain"/>
    <property type="match status" value="2"/>
</dbReference>
<dbReference type="SUPFAM" id="SSF47336">
    <property type="entry name" value="ACP-like"/>
    <property type="match status" value="2"/>
</dbReference>
<organism evidence="6 7">
    <name type="scientific">Fusarium piperis</name>
    <dbReference type="NCBI Taxonomy" id="1435070"/>
    <lineage>
        <taxon>Eukaryota</taxon>
        <taxon>Fungi</taxon>
        <taxon>Dikarya</taxon>
        <taxon>Ascomycota</taxon>
        <taxon>Pezizomycotina</taxon>
        <taxon>Sordariomycetes</taxon>
        <taxon>Hypocreomycetidae</taxon>
        <taxon>Hypocreales</taxon>
        <taxon>Nectriaceae</taxon>
        <taxon>Fusarium</taxon>
        <taxon>Fusarium solani species complex</taxon>
    </lineage>
</organism>
<keyword evidence="3" id="KW-0436">Ligase</keyword>
<dbReference type="Pfam" id="PF00550">
    <property type="entry name" value="PP-binding"/>
    <property type="match status" value="2"/>
</dbReference>
<dbReference type="FunFam" id="3.30.300.30:FF:000015">
    <property type="entry name" value="Nonribosomal peptide synthase SidD"/>
    <property type="match status" value="2"/>
</dbReference>
<dbReference type="GO" id="GO:0016874">
    <property type="term" value="F:ligase activity"/>
    <property type="evidence" value="ECO:0007669"/>
    <property type="project" value="UniProtKB-KW"/>
</dbReference>
<dbReference type="InterPro" id="IPR020845">
    <property type="entry name" value="AMP-binding_CS"/>
</dbReference>
<comment type="caution">
    <text evidence="6">The sequence shown here is derived from an EMBL/GenBank/DDBJ whole genome shotgun (WGS) entry which is preliminary data.</text>
</comment>
<dbReference type="Pfam" id="PF00975">
    <property type="entry name" value="Thioesterase"/>
    <property type="match status" value="1"/>
</dbReference>
<dbReference type="Gene3D" id="3.30.559.10">
    <property type="entry name" value="Chloramphenicol acetyltransferase-like domain"/>
    <property type="match status" value="2"/>
</dbReference>
<dbReference type="Pfam" id="PF00668">
    <property type="entry name" value="Condensation"/>
    <property type="match status" value="2"/>
</dbReference>
<gene>
    <name evidence="6" type="ORF">N0V84_011754</name>
</gene>
<feature type="non-terminal residue" evidence="6">
    <location>
        <position position="1"/>
    </location>
</feature>
<evidence type="ECO:0000256" key="1">
    <source>
        <dbReference type="ARBA" id="ARBA00022450"/>
    </source>
</evidence>
<evidence type="ECO:0000256" key="4">
    <source>
        <dbReference type="SAM" id="MobiDB-lite"/>
    </source>
</evidence>
<proteinExistence type="predicted"/>
<dbReference type="SUPFAM" id="SSF52777">
    <property type="entry name" value="CoA-dependent acyltransferases"/>
    <property type="match status" value="4"/>
</dbReference>
<reference evidence="6" key="1">
    <citation type="submission" date="2022-10" db="EMBL/GenBank/DDBJ databases">
        <title>Tapping the CABI collections for fungal endophytes: first genome assemblies for Collariella, Neodidymelliopsis, Ascochyta clinopodiicola, Didymella pomorum, Didymosphaeria variabile, Neocosmospora piperis and Neocucurbitaria cava.</title>
        <authorList>
            <person name="Hill R."/>
        </authorList>
    </citation>
    <scope>NUCLEOTIDE SEQUENCE</scope>
    <source>
        <strain evidence="6">IMI 366586</strain>
    </source>
</reference>
<protein>
    <recommendedName>
        <fullName evidence="5">Carrier domain-containing protein</fullName>
    </recommendedName>
</protein>
<dbReference type="EMBL" id="JAPEUR010000471">
    <property type="protein sequence ID" value="KAJ4309001.1"/>
    <property type="molecule type" value="Genomic_DNA"/>
</dbReference>
<evidence type="ECO:0000256" key="2">
    <source>
        <dbReference type="ARBA" id="ARBA00022553"/>
    </source>
</evidence>
<dbReference type="PANTHER" id="PTHR45527:SF1">
    <property type="entry name" value="FATTY ACID SYNTHASE"/>
    <property type="match status" value="1"/>
</dbReference>
<evidence type="ECO:0000256" key="3">
    <source>
        <dbReference type="ARBA" id="ARBA00022598"/>
    </source>
</evidence>
<dbReference type="GO" id="GO:0044550">
    <property type="term" value="P:secondary metabolite biosynthetic process"/>
    <property type="evidence" value="ECO:0007669"/>
    <property type="project" value="TreeGrafter"/>
</dbReference>
<keyword evidence="7" id="KW-1185">Reference proteome</keyword>
<evidence type="ECO:0000313" key="6">
    <source>
        <dbReference type="EMBL" id="KAJ4309001.1"/>
    </source>
</evidence>
<dbReference type="Proteomes" id="UP001140502">
    <property type="component" value="Unassembled WGS sequence"/>
</dbReference>
<dbReference type="SUPFAM" id="SSF53474">
    <property type="entry name" value="alpha/beta-Hydrolases"/>
    <property type="match status" value="1"/>
</dbReference>
<evidence type="ECO:0000259" key="5">
    <source>
        <dbReference type="PROSITE" id="PS50075"/>
    </source>
</evidence>
<name>A0A9W8TBK1_9HYPO</name>
<keyword evidence="2" id="KW-0597">Phosphoprotein</keyword>
<feature type="domain" description="Carrier" evidence="5">
    <location>
        <begin position="229"/>
        <end position="303"/>
    </location>
</feature>
<dbReference type="Gene3D" id="1.10.1200.10">
    <property type="entry name" value="ACP-like"/>
    <property type="match status" value="1"/>
</dbReference>
<keyword evidence="1" id="KW-0596">Phosphopantetheine</keyword>
<dbReference type="PROSITE" id="PS00455">
    <property type="entry name" value="AMP_BINDING"/>
    <property type="match status" value="1"/>
</dbReference>
<dbReference type="SUPFAM" id="SSF56801">
    <property type="entry name" value="Acetyl-CoA synthetase-like"/>
    <property type="match status" value="2"/>
</dbReference>
<sequence>MQCPSSVAIDIIADSQRSLISYEELDARVSSLSSLLGRRRTQAHDGEPDPQRGTTPGPESRTSTHLELFLTGDLAHLTDDRSIRCRGRKDNQVKLRGQRIELEEVERLVSAAAPDVQSTVACLVKAGLTEALCVAFSTQQPVHLDDAIQIQDPDDADTQHLASRLEESLRSQLPRYAVAQYWVPTTGIPMHANGKLNRRLVRSAISDMPAAELDRFRITRQWPRHPQRPLTSEMERVLGSCFCEVLGVTDVSKDSNFFALSGDSISAIRLCSHASHHGIRLLVSNIYEAPVLEQLALLVQDSHEMPRGTGAVSASGGTIYLTPIMEWFFGLRKQNINWYNQSTMIRLRSLQDLEQIPSAWETVVQTHPSLRIRCLSGANHLDILGPSRKGAFSIRRKTFPSFSSLVAGMANVASGLDLAAGRVSSLGLFQTPDEAYCVFCVHHLGVDVVSWQIILDDLRRLLRGQEIWPESATFEDWSRQLVQRQQRQVPAGPGPDVVENGRHPNLALAPHFPGVAHLNTVAMAKVAGLEAPEELTSSLLSDASRTAGVEPVDLLLASLLLAFQRWKDIPHMEICIESHGRDLKNESLDVSRTVGWFTSMAHVRFSLLTNYQTRMDELVREVNDRRLLALESTDLAGQLPAWDGLAPVVTFNYYGSYADSDNHLFDLVDVGDAAVDEDPLNVRFALLDVGCSISNGRLGMNMIYSASVYKVEEVQKLLRLWCNCLTETLQDLRRHDMTRRPLRRRRFPSLLLPQDQINALIHHGLEPVGIEQSMVQDIAPATDMQKSMVLASLEFGSYIESFTYRIDGAFEINQFIRAWSAVIAKHAALRSRFIRSEVPKGPMRGELLQVILSPDHAPAILTQGSEMPAPLEFGFGEPTMQMHLYRTGDGVHWFNWDFHHALIDGWSTGIIMRDFESAYLAQPMPRVVSFDKVRNRLRELAEDREMFSFWKEELEAARPSRLVDHSLPVSPLRHHLAPQDWRHDQTLSCPAARVQACAAAESVTVSTVLRAAWAMALSYFGGRGDEVIFGVTTSGRHLGVLGIEEIVGPCINTVPLRIRVDYQGSRQSFLQDVHSKSALLVRNDALSLRQIYRASGAKGLFDTVLVYQNHVKSRPHANLSFTMKLLKAVEKTDIPLNMLVSQDSSGHLHAAALVHGAHISPAFLECLMASFGLALTWLCDPEGDQEPRLADLDLLSPKTRQQVDEFGRGPPLGHSISTTWQLIAQQASRTPERLALEFYQGQCIEATSYGELIWRAENGAQYLDKKQGLGRGDKVAVFLDKSPSLVLTMLSLFRLGAICIPLRYDDPDARLVRLLREADPKLLVLSRRDQAKFSSAWHLCHVEDMASWQPEDGGQPLAVEGPTADETAFVLFTSGTTGLPKGVFMPSRQIVGYAVAMAEAYRYDQSSRVFSFANHVFDVFITDVFGALSVGAVVCMAPDESTVDDIAGLLHVTRSTHVNLTSSVASILDPRQLPHLRSLVLTGEPATRALFQKFAPRIHVVNSYGPTEAGVIAWVDAGPDADPRCVGHIVPGMQVMILDDSGRKLPVGVQGTIYTGGSQLSLGYLDRPELTRKLFVPNPFSPTELMYNTDHQVKVHGQRVELGEIEDALGLDHRVMVAKVIHPDLNQGRIVAFFKSEATPKDELRDSGIQPIQAPETVASKLEALARRTLPSYMVPTAFVPVQQLPLTANGKADRKRLQELFVEHLEHGRGGLVPALPPKSMSETESRIAKTMAELLGMPSISADMDSFSSLLDSLSSMSLAAKLRTVFKQPVRLQWVLDSKTIRDLAFRVDSWGVAEEPSIEDWLQIPKTVQFTHAGGRNVFCIHPASGISFVFKKLAAFLPEVNTIGVNDPCFGDMNAYQSVYEMAERYLGSILSHQPSGHFVLIGYSFGAHVATEVARLLHNLHHMVQLILVDSSVERGSLARFANPGMANKVYMSFKPDTDSAMKTEEGRDFLSRLE</sequence>
<feature type="domain" description="Carrier" evidence="5">
    <location>
        <begin position="1720"/>
        <end position="1795"/>
    </location>
</feature>
<dbReference type="InterPro" id="IPR001242">
    <property type="entry name" value="Condensation_dom"/>
</dbReference>
<dbReference type="InterPro" id="IPR009081">
    <property type="entry name" value="PP-bd_ACP"/>
</dbReference>
<evidence type="ECO:0000313" key="7">
    <source>
        <dbReference type="Proteomes" id="UP001140502"/>
    </source>
</evidence>
<dbReference type="GO" id="GO:0031177">
    <property type="term" value="F:phosphopantetheine binding"/>
    <property type="evidence" value="ECO:0007669"/>
    <property type="project" value="TreeGrafter"/>
</dbReference>
<dbReference type="OrthoDB" id="416786at2759"/>
<dbReference type="InterPro" id="IPR042099">
    <property type="entry name" value="ANL_N_sf"/>
</dbReference>
<dbReference type="Gene3D" id="3.40.50.12780">
    <property type="entry name" value="N-terminal domain of ligase-like"/>
    <property type="match status" value="1"/>
</dbReference>
<dbReference type="InterPro" id="IPR023213">
    <property type="entry name" value="CAT-like_dom_sf"/>
</dbReference>
<feature type="region of interest" description="Disordered" evidence="4">
    <location>
        <begin position="37"/>
        <end position="63"/>
    </location>
</feature>
<dbReference type="InterPro" id="IPR001031">
    <property type="entry name" value="Thioesterase"/>
</dbReference>
<dbReference type="InterPro" id="IPR000873">
    <property type="entry name" value="AMP-dep_synth/lig_dom"/>
</dbReference>
<dbReference type="Gene3D" id="3.40.50.1820">
    <property type="entry name" value="alpha/beta hydrolase"/>
    <property type="match status" value="1"/>
</dbReference>
<dbReference type="InterPro" id="IPR036736">
    <property type="entry name" value="ACP-like_sf"/>
</dbReference>
<dbReference type="GO" id="GO:0005737">
    <property type="term" value="C:cytoplasm"/>
    <property type="evidence" value="ECO:0007669"/>
    <property type="project" value="TreeGrafter"/>
</dbReference>
<dbReference type="Pfam" id="PF00501">
    <property type="entry name" value="AMP-binding"/>
    <property type="match status" value="1"/>
</dbReference>
<dbReference type="GO" id="GO:0043041">
    <property type="term" value="P:amino acid activation for nonribosomal peptide biosynthetic process"/>
    <property type="evidence" value="ECO:0007669"/>
    <property type="project" value="TreeGrafter"/>
</dbReference>
<dbReference type="Gene3D" id="3.30.300.30">
    <property type="match status" value="2"/>
</dbReference>